<comment type="subcellular location">
    <subcellularLocation>
        <location evidence="1">Endomembrane system</location>
        <topology evidence="1">Multi-pass membrane protein</topology>
    </subcellularLocation>
</comment>
<dbReference type="InParanoid" id="A0A2G5CAW0"/>
<feature type="transmembrane region" description="Helical" evidence="11">
    <location>
        <begin position="711"/>
        <end position="733"/>
    </location>
</feature>
<dbReference type="InterPro" id="IPR029044">
    <property type="entry name" value="Nucleotide-diphossugar_trans"/>
</dbReference>
<evidence type="ECO:0000256" key="9">
    <source>
        <dbReference type="PIRSR" id="PIRSR605150-2"/>
    </source>
</evidence>
<keyword evidence="5 11" id="KW-1133">Transmembrane helix</keyword>
<keyword evidence="2" id="KW-0328">Glycosyltransferase</keyword>
<reference evidence="12 13" key="1">
    <citation type="submission" date="2017-09" db="EMBL/GenBank/DDBJ databases">
        <title>WGS assembly of Aquilegia coerulea Goldsmith.</title>
        <authorList>
            <person name="Hodges S."/>
            <person name="Kramer E."/>
            <person name="Nordborg M."/>
            <person name="Tomkins J."/>
            <person name="Borevitz J."/>
            <person name="Derieg N."/>
            <person name="Yan J."/>
            <person name="Mihaltcheva S."/>
            <person name="Hayes R.D."/>
            <person name="Rokhsar D."/>
        </authorList>
    </citation>
    <scope>NUCLEOTIDE SEQUENCE [LARGE SCALE GENOMIC DNA]</scope>
    <source>
        <strain evidence="13">cv. Goldsmith</strain>
    </source>
</reference>
<dbReference type="Proteomes" id="UP000230069">
    <property type="component" value="Unassembled WGS sequence"/>
</dbReference>
<evidence type="ECO:0000313" key="13">
    <source>
        <dbReference type="Proteomes" id="UP000230069"/>
    </source>
</evidence>
<keyword evidence="3" id="KW-0808">Transferase</keyword>
<keyword evidence="7" id="KW-0961">Cell wall biogenesis/degradation</keyword>
<evidence type="ECO:0008006" key="14">
    <source>
        <dbReference type="Google" id="ProtNLM"/>
    </source>
</evidence>
<evidence type="ECO:0000256" key="7">
    <source>
        <dbReference type="ARBA" id="ARBA00023316"/>
    </source>
</evidence>
<dbReference type="GO" id="GO:0016020">
    <property type="term" value="C:membrane"/>
    <property type="evidence" value="ECO:0007669"/>
    <property type="project" value="InterPro"/>
</dbReference>
<organism evidence="12 13">
    <name type="scientific">Aquilegia coerulea</name>
    <name type="common">Rocky mountain columbine</name>
    <dbReference type="NCBI Taxonomy" id="218851"/>
    <lineage>
        <taxon>Eukaryota</taxon>
        <taxon>Viridiplantae</taxon>
        <taxon>Streptophyta</taxon>
        <taxon>Embryophyta</taxon>
        <taxon>Tracheophyta</taxon>
        <taxon>Spermatophyta</taxon>
        <taxon>Magnoliopsida</taxon>
        <taxon>Ranunculales</taxon>
        <taxon>Ranunculaceae</taxon>
        <taxon>Thalictroideae</taxon>
        <taxon>Aquilegia</taxon>
    </lineage>
</organism>
<evidence type="ECO:0000256" key="3">
    <source>
        <dbReference type="ARBA" id="ARBA00022679"/>
    </source>
</evidence>
<accession>A0A2G5CAW0</accession>
<feature type="transmembrane region" description="Helical" evidence="11">
    <location>
        <begin position="739"/>
        <end position="758"/>
    </location>
</feature>
<keyword evidence="4 11" id="KW-0812">Transmembrane</keyword>
<feature type="binding site" evidence="10">
    <location>
        <position position="304"/>
    </location>
    <ligand>
        <name>Mn(2+)</name>
        <dbReference type="ChEBI" id="CHEBI:29035"/>
    </ligand>
</feature>
<evidence type="ECO:0000256" key="5">
    <source>
        <dbReference type="ARBA" id="ARBA00022989"/>
    </source>
</evidence>
<dbReference type="AlphaFoldDB" id="A0A2G5CAW0"/>
<dbReference type="Gene3D" id="3.90.550.10">
    <property type="entry name" value="Spore Coat Polysaccharide Biosynthesis Protein SpsA, Chain A"/>
    <property type="match status" value="1"/>
</dbReference>
<dbReference type="PANTHER" id="PTHR13301">
    <property type="entry name" value="X-BOX TRANSCRIPTION FACTOR-RELATED"/>
    <property type="match status" value="1"/>
</dbReference>
<protein>
    <recommendedName>
        <fullName evidence="14">Glycosyltransferase 2-like domain-containing protein</fullName>
    </recommendedName>
</protein>
<proteinExistence type="predicted"/>
<evidence type="ECO:0000256" key="1">
    <source>
        <dbReference type="ARBA" id="ARBA00004127"/>
    </source>
</evidence>
<feature type="active site" evidence="8">
    <location>
        <position position="145"/>
    </location>
</feature>
<sequence>MQFRSTRVKASMANPITLPLHERILRKNKLKRATELVIFFLLLSLLIYRLRLLHAHGFVWLLAFFCESWFTFIWILIMNAKWNPIDNKTYPDRLRTRIHELPPVDLFVTTADPVLEPPIITVNTVLSLLALDYPANKLACYVSDDGASPVTFYSLVEALKFAKLWIPFCKKYNIQTRAPFQYFSSKEFETARDVSSKFHKDIIYVKEEYAQLCRKIETAEKNSTQFAFTKEFSAFSKVERRNHQSIVKVIWENKDNLADGVPHLVYVAREKQPNYPHHYKAGAMNVLVRVSGVMTNSPFMLNVDCDMFANNAQVVLHAMCLLLGSENEREIAYVQCPQHFYGGIKDDPFGASSLIVLQEYIVPGVGGIQGPFYGGTGCFHRRNVIYGLSPDDAKIQGKNYLSHGKQEEEAIRAKFGCSAQLVKSASQTLLGSHEKLNCPNDITRSLKIATQVADCSYESDTLWGTKIGWLYGSTAEDVLTGLQIHARGWRSAYLSPERSAFLGCAPFAGPAVMTQQKRWATGLLEILFCKNSPIIATIKANLKFRQCLSYLYINIWGLRSIPELCYVVLPAYCLLTNTYIFPKVSENAFWIPISLVVIYNLTTLSEYLHCGFSVKVWWNNQRMSRITATTAWLFGVLSVVLKLIGLSDTVFEITRKDQGDDGTNTNPGQFTFDDSPVFVPGTALVLLHVTALVLWTLGIQSPGQSALGAGLGEVICSLLVLLNFLPFLIGFFGKGSYGIPLSTICKSVASVGLFIHFCRRASTN</sequence>
<dbReference type="GO" id="GO:0012505">
    <property type="term" value="C:endomembrane system"/>
    <property type="evidence" value="ECO:0007669"/>
    <property type="project" value="UniProtKB-SubCell"/>
</dbReference>
<feature type="transmembrane region" description="Helical" evidence="11">
    <location>
        <begin position="588"/>
        <end position="608"/>
    </location>
</feature>
<feature type="binding site" evidence="9">
    <location>
        <position position="145"/>
    </location>
    <ligand>
        <name>UDP-alpha-D-glucose</name>
        <dbReference type="ChEBI" id="CHEBI:58885"/>
    </ligand>
</feature>
<evidence type="ECO:0000256" key="8">
    <source>
        <dbReference type="PIRSR" id="PIRSR605150-1"/>
    </source>
</evidence>
<dbReference type="OrthoDB" id="72851at2759"/>
<keyword evidence="13" id="KW-1185">Reference proteome</keyword>
<keyword evidence="6 11" id="KW-0472">Membrane</keyword>
<name>A0A2G5CAW0_AQUCA</name>
<evidence type="ECO:0000256" key="10">
    <source>
        <dbReference type="PIRSR" id="PIRSR605150-3"/>
    </source>
</evidence>
<gene>
    <name evidence="12" type="ORF">AQUCO_07000023v1</name>
</gene>
<feature type="binding site" evidence="10">
    <location>
        <position position="280"/>
    </location>
    <ligand>
        <name>Mn(2+)</name>
        <dbReference type="ChEBI" id="CHEBI:29035"/>
    </ligand>
</feature>
<dbReference type="GO" id="GO:0030244">
    <property type="term" value="P:cellulose biosynthetic process"/>
    <property type="evidence" value="ECO:0007669"/>
    <property type="project" value="InterPro"/>
</dbReference>
<dbReference type="STRING" id="218851.A0A2G5CAW0"/>
<dbReference type="EMBL" id="KZ305087">
    <property type="protein sequence ID" value="PIA28409.1"/>
    <property type="molecule type" value="Genomic_DNA"/>
</dbReference>
<evidence type="ECO:0000256" key="4">
    <source>
        <dbReference type="ARBA" id="ARBA00022692"/>
    </source>
</evidence>
<evidence type="ECO:0000313" key="12">
    <source>
        <dbReference type="EMBL" id="PIA28409.1"/>
    </source>
</evidence>
<feature type="transmembrane region" description="Helical" evidence="11">
    <location>
        <begin position="629"/>
        <end position="647"/>
    </location>
</feature>
<evidence type="ECO:0000256" key="11">
    <source>
        <dbReference type="SAM" id="Phobius"/>
    </source>
</evidence>
<feature type="transmembrane region" description="Helical" evidence="11">
    <location>
        <begin position="33"/>
        <end position="51"/>
    </location>
</feature>
<dbReference type="GO" id="GO:0016760">
    <property type="term" value="F:cellulose synthase (UDP-forming) activity"/>
    <property type="evidence" value="ECO:0007669"/>
    <property type="project" value="InterPro"/>
</dbReference>
<feature type="transmembrane region" description="Helical" evidence="11">
    <location>
        <begin position="677"/>
        <end position="699"/>
    </location>
</feature>
<dbReference type="Pfam" id="PF03552">
    <property type="entry name" value="Cellulose_synt"/>
    <property type="match status" value="2"/>
</dbReference>
<feature type="binding site" evidence="9">
    <location>
        <position position="116"/>
    </location>
    <ligand>
        <name>UDP-alpha-D-glucose</name>
        <dbReference type="ChEBI" id="CHEBI:58885"/>
    </ligand>
</feature>
<dbReference type="SUPFAM" id="SSF53448">
    <property type="entry name" value="Nucleotide-diphospho-sugar transferases"/>
    <property type="match status" value="1"/>
</dbReference>
<evidence type="ECO:0000256" key="6">
    <source>
        <dbReference type="ARBA" id="ARBA00023136"/>
    </source>
</evidence>
<dbReference type="InterPro" id="IPR005150">
    <property type="entry name" value="Cellulose_synth"/>
</dbReference>
<feature type="transmembrane region" description="Helical" evidence="11">
    <location>
        <begin position="57"/>
        <end position="77"/>
    </location>
</feature>
<evidence type="ECO:0000256" key="2">
    <source>
        <dbReference type="ARBA" id="ARBA00022676"/>
    </source>
</evidence>
<dbReference type="GO" id="GO:0071555">
    <property type="term" value="P:cell wall organization"/>
    <property type="evidence" value="ECO:0007669"/>
    <property type="project" value="UniProtKB-KW"/>
</dbReference>
<dbReference type="FunCoup" id="A0A2G5CAW0">
    <property type="interactions" value="360"/>
</dbReference>
<feature type="active site" evidence="8">
    <location>
        <position position="477"/>
    </location>
</feature>